<evidence type="ECO:0000313" key="1">
    <source>
        <dbReference type="EMBL" id="SEH45318.1"/>
    </source>
</evidence>
<name>A0A1H6IDU5_RUMFL</name>
<reference evidence="1 2" key="1">
    <citation type="submission" date="2016-10" db="EMBL/GenBank/DDBJ databases">
        <authorList>
            <person name="de Groot N.N."/>
        </authorList>
    </citation>
    <scope>NUCLEOTIDE SEQUENCE [LARGE SCALE GENOMIC DNA]</scope>
    <source>
        <strain evidence="1 2">YAD2003</strain>
    </source>
</reference>
<protein>
    <recommendedName>
        <fullName evidence="3">Lipoprotein</fullName>
    </recommendedName>
</protein>
<sequence>MERTLTAFSAIILLIGCCTGCGRNVKTSKIKIPDIAFLYYKSSEAGLSGKFCVKNGNCYSVLSNEVNYLKPDELMEQFSEGSLEKDIKLLKTFDKDELEKMYIKFAEALDKDDIGLVLPEAMPAVEAPTMAWYGVYYDENGCAEKICIHENKCMTGINSGNNDINDVYRWLSDKL</sequence>
<dbReference type="Proteomes" id="UP000183190">
    <property type="component" value="Unassembled WGS sequence"/>
</dbReference>
<dbReference type="RefSeq" id="WP_074714527.1">
    <property type="nucleotide sequence ID" value="NZ_FNWV01000002.1"/>
</dbReference>
<organism evidence="1 2">
    <name type="scientific">Ruminococcus flavefaciens</name>
    <dbReference type="NCBI Taxonomy" id="1265"/>
    <lineage>
        <taxon>Bacteria</taxon>
        <taxon>Bacillati</taxon>
        <taxon>Bacillota</taxon>
        <taxon>Clostridia</taxon>
        <taxon>Eubacteriales</taxon>
        <taxon>Oscillospiraceae</taxon>
        <taxon>Ruminococcus</taxon>
    </lineage>
</organism>
<dbReference type="PROSITE" id="PS51257">
    <property type="entry name" value="PROKAR_LIPOPROTEIN"/>
    <property type="match status" value="1"/>
</dbReference>
<evidence type="ECO:0008006" key="3">
    <source>
        <dbReference type="Google" id="ProtNLM"/>
    </source>
</evidence>
<dbReference type="AlphaFoldDB" id="A0A1H6IDU5"/>
<accession>A0A1H6IDU5</accession>
<gene>
    <name evidence="1" type="ORF">SAMN02910265_00716</name>
</gene>
<proteinExistence type="predicted"/>
<evidence type="ECO:0000313" key="2">
    <source>
        <dbReference type="Proteomes" id="UP000183190"/>
    </source>
</evidence>
<dbReference type="EMBL" id="FNWV01000002">
    <property type="protein sequence ID" value="SEH45318.1"/>
    <property type="molecule type" value="Genomic_DNA"/>
</dbReference>
<dbReference type="OrthoDB" id="1820336at2"/>